<sequence length="59" mass="6400">MNKKKITPKPLMLGIDQIARLAAEEAKKEQNRIDGGFGLTGGRRPPLASSSSKEKVSCF</sequence>
<feature type="region of interest" description="Disordered" evidence="1">
    <location>
        <begin position="33"/>
        <end position="59"/>
    </location>
</feature>
<dbReference type="Proteomes" id="UP000271098">
    <property type="component" value="Unassembled WGS sequence"/>
</dbReference>
<protein>
    <submittedName>
        <fullName evidence="2 4">Uncharacterized protein</fullName>
    </submittedName>
</protein>
<dbReference type="AlphaFoldDB" id="A0A183DEU7"/>
<dbReference type="EMBL" id="UYRT01018405">
    <property type="protein sequence ID" value="VDK57685.1"/>
    <property type="molecule type" value="Genomic_DNA"/>
</dbReference>
<accession>A0A183DEU7</accession>
<reference evidence="4" key="1">
    <citation type="submission" date="2016-06" db="UniProtKB">
        <authorList>
            <consortium name="WormBaseParasite"/>
        </authorList>
    </citation>
    <scope>IDENTIFICATION</scope>
</reference>
<evidence type="ECO:0000313" key="3">
    <source>
        <dbReference type="Proteomes" id="UP000271098"/>
    </source>
</evidence>
<keyword evidence="3" id="KW-1185">Reference proteome</keyword>
<evidence type="ECO:0000256" key="1">
    <source>
        <dbReference type="SAM" id="MobiDB-lite"/>
    </source>
</evidence>
<organism evidence="4">
    <name type="scientific">Gongylonema pulchrum</name>
    <dbReference type="NCBI Taxonomy" id="637853"/>
    <lineage>
        <taxon>Eukaryota</taxon>
        <taxon>Metazoa</taxon>
        <taxon>Ecdysozoa</taxon>
        <taxon>Nematoda</taxon>
        <taxon>Chromadorea</taxon>
        <taxon>Rhabditida</taxon>
        <taxon>Spirurina</taxon>
        <taxon>Spiruromorpha</taxon>
        <taxon>Spiruroidea</taxon>
        <taxon>Gongylonematidae</taxon>
        <taxon>Gongylonema</taxon>
    </lineage>
</organism>
<evidence type="ECO:0000313" key="4">
    <source>
        <dbReference type="WBParaSite" id="GPUH_0000724701-mRNA-1"/>
    </source>
</evidence>
<reference evidence="2 3" key="2">
    <citation type="submission" date="2018-11" db="EMBL/GenBank/DDBJ databases">
        <authorList>
            <consortium name="Pathogen Informatics"/>
        </authorList>
    </citation>
    <scope>NUCLEOTIDE SEQUENCE [LARGE SCALE GENOMIC DNA]</scope>
</reference>
<gene>
    <name evidence="2" type="ORF">GPUH_LOCUS7240</name>
</gene>
<dbReference type="OrthoDB" id="431720at2759"/>
<dbReference type="WBParaSite" id="GPUH_0000724701-mRNA-1">
    <property type="protein sequence ID" value="GPUH_0000724701-mRNA-1"/>
    <property type="gene ID" value="GPUH_0000724701"/>
</dbReference>
<name>A0A183DEU7_9BILA</name>
<evidence type="ECO:0000313" key="2">
    <source>
        <dbReference type="EMBL" id="VDK57685.1"/>
    </source>
</evidence>
<proteinExistence type="predicted"/>